<dbReference type="Proteomes" id="UP000177610">
    <property type="component" value="Unassembled WGS sequence"/>
</dbReference>
<keyword evidence="1" id="KW-0812">Transmembrane</keyword>
<evidence type="ECO:0008006" key="4">
    <source>
        <dbReference type="Google" id="ProtNLM"/>
    </source>
</evidence>
<dbReference type="AlphaFoldDB" id="A0A1F5N7C5"/>
<keyword evidence="1" id="KW-1133">Transmembrane helix</keyword>
<proteinExistence type="predicted"/>
<organism evidence="2 3">
    <name type="scientific">Candidatus Doudnabacteria bacterium RIFCSPHIGHO2_01_FULL_41_86</name>
    <dbReference type="NCBI Taxonomy" id="1817821"/>
    <lineage>
        <taxon>Bacteria</taxon>
        <taxon>Candidatus Doudnaibacteriota</taxon>
    </lineage>
</organism>
<reference evidence="2 3" key="1">
    <citation type="journal article" date="2016" name="Nat. Commun.">
        <title>Thousands of microbial genomes shed light on interconnected biogeochemical processes in an aquifer system.</title>
        <authorList>
            <person name="Anantharaman K."/>
            <person name="Brown C.T."/>
            <person name="Hug L.A."/>
            <person name="Sharon I."/>
            <person name="Castelle C.J."/>
            <person name="Probst A.J."/>
            <person name="Thomas B.C."/>
            <person name="Singh A."/>
            <person name="Wilkins M.J."/>
            <person name="Karaoz U."/>
            <person name="Brodie E.L."/>
            <person name="Williams K.H."/>
            <person name="Hubbard S.S."/>
            <person name="Banfield J.F."/>
        </authorList>
    </citation>
    <scope>NUCLEOTIDE SEQUENCE [LARGE SCALE GENOMIC DNA]</scope>
</reference>
<comment type="caution">
    <text evidence="2">The sequence shown here is derived from an EMBL/GenBank/DDBJ whole genome shotgun (WGS) entry which is preliminary data.</text>
</comment>
<gene>
    <name evidence="2" type="ORF">A2717_03005</name>
</gene>
<feature type="transmembrane region" description="Helical" evidence="1">
    <location>
        <begin position="14"/>
        <end position="36"/>
    </location>
</feature>
<dbReference type="EMBL" id="MFEH01000007">
    <property type="protein sequence ID" value="OGE73556.1"/>
    <property type="molecule type" value="Genomic_DNA"/>
</dbReference>
<feature type="transmembrane region" description="Helical" evidence="1">
    <location>
        <begin position="80"/>
        <end position="101"/>
    </location>
</feature>
<keyword evidence="1" id="KW-0472">Membrane</keyword>
<protein>
    <recommendedName>
        <fullName evidence="4">YggT family protein</fullName>
    </recommendedName>
</protein>
<name>A0A1F5N7C5_9BACT</name>
<sequence>MADIIIEKEPTTHYAARIVWTILGVVNVFLALRFILKLIAANPGAGFTDFIYRASAPLLAPFVNVVRNVRTDASGGIFEWNTLIAMAVYSLLAWVIVRLFFLGSRTDRVDYVSRP</sequence>
<evidence type="ECO:0000313" key="3">
    <source>
        <dbReference type="Proteomes" id="UP000177610"/>
    </source>
</evidence>
<dbReference type="STRING" id="1817821.A2717_03005"/>
<accession>A0A1F5N7C5</accession>
<dbReference type="GO" id="GO:0016020">
    <property type="term" value="C:membrane"/>
    <property type="evidence" value="ECO:0007669"/>
    <property type="project" value="InterPro"/>
</dbReference>
<evidence type="ECO:0000313" key="2">
    <source>
        <dbReference type="EMBL" id="OGE73556.1"/>
    </source>
</evidence>
<dbReference type="Pfam" id="PF02325">
    <property type="entry name" value="CCB3_YggT"/>
    <property type="match status" value="1"/>
</dbReference>
<evidence type="ECO:0000256" key="1">
    <source>
        <dbReference type="SAM" id="Phobius"/>
    </source>
</evidence>
<dbReference type="InterPro" id="IPR003425">
    <property type="entry name" value="CCB3/YggT"/>
</dbReference>